<dbReference type="RefSeq" id="YP_009448368.1">
    <property type="nucleotide sequence ID" value="NC_036594.1"/>
</dbReference>
<dbReference type="GeneID" id="35381920"/>
<evidence type="ECO:0000313" key="2">
    <source>
        <dbReference type="Proteomes" id="UP000236316"/>
    </source>
</evidence>
<organism evidence="1">
    <name type="scientific">Orpheovirus IHUMI-LCC2</name>
    <dbReference type="NCBI Taxonomy" id="2023057"/>
    <lineage>
        <taxon>Viruses</taxon>
        <taxon>Varidnaviria</taxon>
        <taxon>Bamfordvirae</taxon>
        <taxon>Nucleocytoviricota</taxon>
        <taxon>Megaviricetes</taxon>
        <taxon>Pimascovirales</taxon>
        <taxon>Ocovirineae</taxon>
        <taxon>Orpheoviridae</taxon>
        <taxon>Alphaorpheovirus</taxon>
        <taxon>Alphaorpheovirus massiliense</taxon>
    </lineage>
</organism>
<reference evidence="1" key="1">
    <citation type="submission" date="2017-08" db="EMBL/GenBank/DDBJ databases">
        <authorList>
            <consortium name="Urmite Genomes"/>
        </authorList>
    </citation>
    <scope>NUCLEOTIDE SEQUENCE [LARGE SCALE GENOMIC DNA]</scope>
    <source>
        <strain evidence="1">IHUMI-LCC2</strain>
    </source>
</reference>
<name>A0A2I2L3G2_9VIRU</name>
<gene>
    <name evidence="1" type="ORF">ORPV_162</name>
</gene>
<dbReference type="Proteomes" id="UP000236316">
    <property type="component" value="Segment"/>
</dbReference>
<dbReference type="EMBL" id="LT906555">
    <property type="protein sequence ID" value="SNW62066.1"/>
    <property type="molecule type" value="Genomic_DNA"/>
</dbReference>
<proteinExistence type="predicted"/>
<protein>
    <submittedName>
        <fullName evidence="1">Uncharacterized protein</fullName>
    </submittedName>
</protein>
<dbReference type="KEGG" id="vg:35381920"/>
<keyword evidence="2" id="KW-1185">Reference proteome</keyword>
<accession>A0A2I2L3G2</accession>
<sequence length="223" mass="25974">MDFKPTLESLGRNLLAYHPPQFDCQTQLDYQPRLAPNFDIKPRKDNKVSPTNPILTYLYDESIKSEYKYSTYELEIEAYIQIKPFKDNDYNMLSYVKEKSFKMFVNLEDERLSSLDYVKTSFIEEFIPKYAQVLIKSYQLSNQGDGSIIGNGSVKIVLLYVELDEIPEEGLILDLRTNIASIKMLECYDNQVTILSESDDEIMDENSLLQLIKDGNIKMIQKR</sequence>
<evidence type="ECO:0000313" key="1">
    <source>
        <dbReference type="EMBL" id="SNW62066.1"/>
    </source>
</evidence>